<organism evidence="2">
    <name type="scientific">Arundo donax</name>
    <name type="common">Giant reed</name>
    <name type="synonym">Donax arundinaceus</name>
    <dbReference type="NCBI Taxonomy" id="35708"/>
    <lineage>
        <taxon>Eukaryota</taxon>
        <taxon>Viridiplantae</taxon>
        <taxon>Streptophyta</taxon>
        <taxon>Embryophyta</taxon>
        <taxon>Tracheophyta</taxon>
        <taxon>Spermatophyta</taxon>
        <taxon>Magnoliopsida</taxon>
        <taxon>Liliopsida</taxon>
        <taxon>Poales</taxon>
        <taxon>Poaceae</taxon>
        <taxon>PACMAD clade</taxon>
        <taxon>Arundinoideae</taxon>
        <taxon>Arundineae</taxon>
        <taxon>Arundo</taxon>
    </lineage>
</organism>
<name>A0A0A9GJ75_ARUDO</name>
<evidence type="ECO:0000256" key="1">
    <source>
        <dbReference type="SAM" id="Phobius"/>
    </source>
</evidence>
<keyword evidence="1" id="KW-1133">Transmembrane helix</keyword>
<keyword evidence="1" id="KW-0812">Transmembrane</keyword>
<dbReference type="EMBL" id="GBRH01172751">
    <property type="protein sequence ID" value="JAE25145.1"/>
    <property type="molecule type" value="Transcribed_RNA"/>
</dbReference>
<evidence type="ECO:0000313" key="2">
    <source>
        <dbReference type="EMBL" id="JAE25145.1"/>
    </source>
</evidence>
<proteinExistence type="predicted"/>
<keyword evidence="1" id="KW-0472">Membrane</keyword>
<reference evidence="2" key="2">
    <citation type="journal article" date="2015" name="Data Brief">
        <title>Shoot transcriptome of the giant reed, Arundo donax.</title>
        <authorList>
            <person name="Barrero R.A."/>
            <person name="Guerrero F.D."/>
            <person name="Moolhuijzen P."/>
            <person name="Goolsby J.A."/>
            <person name="Tidwell J."/>
            <person name="Bellgard S.E."/>
            <person name="Bellgard M.I."/>
        </authorList>
    </citation>
    <scope>NUCLEOTIDE SEQUENCE</scope>
    <source>
        <tissue evidence="2">Shoot tissue taken approximately 20 cm above the soil surface</tissue>
    </source>
</reference>
<feature type="transmembrane region" description="Helical" evidence="1">
    <location>
        <begin position="39"/>
        <end position="61"/>
    </location>
</feature>
<sequence>MLILTVPFKFDIPSPDDMVTTSLINPLQFNLSSLIHHHLMTWFNSHFLLCFVTFSICCWCGC</sequence>
<reference evidence="2" key="1">
    <citation type="submission" date="2014-09" db="EMBL/GenBank/DDBJ databases">
        <authorList>
            <person name="Magalhaes I.L.F."/>
            <person name="Oliveira U."/>
            <person name="Santos F.R."/>
            <person name="Vidigal T.H.D.A."/>
            <person name="Brescovit A.D."/>
            <person name="Santos A.J."/>
        </authorList>
    </citation>
    <scope>NUCLEOTIDE SEQUENCE</scope>
    <source>
        <tissue evidence="2">Shoot tissue taken approximately 20 cm above the soil surface</tissue>
    </source>
</reference>
<protein>
    <submittedName>
        <fullName evidence="2">Uncharacterized protein</fullName>
    </submittedName>
</protein>
<accession>A0A0A9GJ75</accession>
<dbReference type="AlphaFoldDB" id="A0A0A9GJ75"/>